<evidence type="ECO:0000313" key="2">
    <source>
        <dbReference type="EMBL" id="UQS83080.1"/>
    </source>
</evidence>
<organism evidence="2 3">
    <name type="scientific">Bombilactobacillus thymidiniphilus</name>
    <dbReference type="NCBI Taxonomy" id="2923363"/>
    <lineage>
        <taxon>Bacteria</taxon>
        <taxon>Bacillati</taxon>
        <taxon>Bacillota</taxon>
        <taxon>Bacilli</taxon>
        <taxon>Lactobacillales</taxon>
        <taxon>Lactobacillaceae</taxon>
        <taxon>Bombilactobacillus</taxon>
    </lineage>
</organism>
<dbReference type="InterPro" id="IPR016130">
    <property type="entry name" value="Tyr_Pase_AS"/>
</dbReference>
<evidence type="ECO:0000259" key="1">
    <source>
        <dbReference type="PROSITE" id="PS50056"/>
    </source>
</evidence>
<protein>
    <submittedName>
        <fullName evidence="2">Tyrosine-protein phosphatase</fullName>
    </submittedName>
</protein>
<dbReference type="InterPro" id="IPR026893">
    <property type="entry name" value="Tyr/Ser_Pase_IphP-type"/>
</dbReference>
<keyword evidence="3" id="KW-1185">Reference proteome</keyword>
<sequence>MQNERLLNIKSGMNFRELGGYKNKEGRQLKYHKLVRSASLGNLSDSDLQYLTDYGVRYDIDFRSIDEQKSVPDKVPDQAEYIFDPVFDVDLTQASKFNEQEEQDQGHKLEGVDRIPADGNADMLETYHDLINLDSSKKAYRLFFDKLLANDQDGQAVLFHCTAGKDRTGMGAIFVLTALDVDRDTIIQDYLLTNQASKPFIDDQIKQMQQKKLDPNLITSVKALLAVKTDYLQAADAAVQKTSGTWQNYLRTELKVTDSEIKQLQAIYLD</sequence>
<feature type="domain" description="Tyrosine specific protein phosphatases" evidence="1">
    <location>
        <begin position="138"/>
        <end position="209"/>
    </location>
</feature>
<reference evidence="2 3" key="1">
    <citation type="journal article" date="2022" name="Int. J. Syst. Evol. Microbiol.">
        <title>Apilactobacillus apisilvae sp. nov., Nicolia spurrieriana gen. nov. sp. nov., Bombilactobacillus folatiphilus sp. nov. and Bombilactobacillus thymidiniphilus sp. nov., four new lactic acid bacterial isolates from stingless bees Tetragonula carbonaria and Austroplebeia australis.</title>
        <authorList>
            <person name="Oliphant S.A."/>
            <person name="Watson-Haigh N.S."/>
            <person name="Sumby K.M."/>
            <person name="Gardner J."/>
            <person name="Groom S."/>
            <person name="Jiranek V."/>
        </authorList>
    </citation>
    <scope>NUCLEOTIDE SEQUENCE [LARGE SCALE GENOMIC DNA]</scope>
    <source>
        <strain evidence="2 3">SG4_A1</strain>
    </source>
</reference>
<evidence type="ECO:0000313" key="3">
    <source>
        <dbReference type="Proteomes" id="UP000831947"/>
    </source>
</evidence>
<dbReference type="InterPro" id="IPR029021">
    <property type="entry name" value="Prot-tyrosine_phosphatase-like"/>
</dbReference>
<accession>A0ABY4PBT7</accession>
<name>A0ABY4PBT7_9LACO</name>
<dbReference type="Pfam" id="PF13350">
    <property type="entry name" value="Y_phosphatase3"/>
    <property type="match status" value="1"/>
</dbReference>
<proteinExistence type="predicted"/>
<dbReference type="Proteomes" id="UP000831947">
    <property type="component" value="Chromosome"/>
</dbReference>
<dbReference type="RefSeq" id="WP_249512307.1">
    <property type="nucleotide sequence ID" value="NZ_CP093365.1"/>
</dbReference>
<dbReference type="Gene3D" id="3.90.190.10">
    <property type="entry name" value="Protein tyrosine phosphatase superfamily"/>
    <property type="match status" value="1"/>
</dbReference>
<dbReference type="PROSITE" id="PS00383">
    <property type="entry name" value="TYR_PHOSPHATASE_1"/>
    <property type="match status" value="1"/>
</dbReference>
<dbReference type="InterPro" id="IPR000387">
    <property type="entry name" value="Tyr_Pase_dom"/>
</dbReference>
<dbReference type="SUPFAM" id="SSF52799">
    <property type="entry name" value="(Phosphotyrosine protein) phosphatases II"/>
    <property type="match status" value="1"/>
</dbReference>
<dbReference type="PROSITE" id="PS50056">
    <property type="entry name" value="TYR_PHOSPHATASE_2"/>
    <property type="match status" value="1"/>
</dbReference>
<gene>
    <name evidence="2" type="ORF">MOO47_04650</name>
</gene>
<dbReference type="EMBL" id="CP093365">
    <property type="protein sequence ID" value="UQS83080.1"/>
    <property type="molecule type" value="Genomic_DNA"/>
</dbReference>